<dbReference type="PANTHER" id="PTHR40045">
    <property type="entry name" value="YCGG FAMILY PROTEIN"/>
    <property type="match status" value="1"/>
</dbReference>
<organism evidence="1">
    <name type="scientific">Oppiella nova</name>
    <dbReference type="NCBI Taxonomy" id="334625"/>
    <lineage>
        <taxon>Eukaryota</taxon>
        <taxon>Metazoa</taxon>
        <taxon>Ecdysozoa</taxon>
        <taxon>Arthropoda</taxon>
        <taxon>Chelicerata</taxon>
        <taxon>Arachnida</taxon>
        <taxon>Acari</taxon>
        <taxon>Acariformes</taxon>
        <taxon>Sarcoptiformes</taxon>
        <taxon>Oribatida</taxon>
        <taxon>Brachypylina</taxon>
        <taxon>Oppioidea</taxon>
        <taxon>Oppiidae</taxon>
        <taxon>Oppiella</taxon>
    </lineage>
</organism>
<sequence>RYPISKGGLLMSLLFSSTDMENGELPLDLWQRDAYRLFSVKMSDQKEAKDVLTYEQSFWNLLSEMRTLDTQSWPADIPEDPENPLWEYCYNDERHSGLQPSGREFERGLLPMTRFPHILN</sequence>
<dbReference type="PANTHER" id="PTHR40045:SF1">
    <property type="entry name" value="YQCI_YCGG FAMILY PROTEIN"/>
    <property type="match status" value="1"/>
</dbReference>
<feature type="non-terminal residue" evidence="1">
    <location>
        <position position="1"/>
    </location>
</feature>
<gene>
    <name evidence="1" type="ORF">ONB1V03_LOCUS21154</name>
</gene>
<dbReference type="InterPro" id="IPR014988">
    <property type="entry name" value="Uncharacterised_YqcI/YcgG"/>
</dbReference>
<proteinExistence type="predicted"/>
<keyword evidence="2" id="KW-1185">Reference proteome</keyword>
<dbReference type="OrthoDB" id="3630793at2759"/>
<dbReference type="Pfam" id="PF08892">
    <property type="entry name" value="YqcI_YcgG"/>
    <property type="match status" value="1"/>
</dbReference>
<accession>A0A7R9MQG7</accession>
<evidence type="ECO:0000313" key="2">
    <source>
        <dbReference type="Proteomes" id="UP000728032"/>
    </source>
</evidence>
<protein>
    <submittedName>
        <fullName evidence="1">Uncharacterized protein</fullName>
    </submittedName>
</protein>
<evidence type="ECO:0000313" key="1">
    <source>
        <dbReference type="EMBL" id="CAD7664596.1"/>
    </source>
</evidence>
<dbReference type="Proteomes" id="UP000728032">
    <property type="component" value="Unassembled WGS sequence"/>
</dbReference>
<reference evidence="1" key="1">
    <citation type="submission" date="2020-11" db="EMBL/GenBank/DDBJ databases">
        <authorList>
            <person name="Tran Van P."/>
        </authorList>
    </citation>
    <scope>NUCLEOTIDE SEQUENCE</scope>
</reference>
<dbReference type="EMBL" id="OC954343">
    <property type="protein sequence ID" value="CAD7664596.1"/>
    <property type="molecule type" value="Genomic_DNA"/>
</dbReference>
<name>A0A7R9MQG7_9ACAR</name>
<dbReference type="EMBL" id="CAJPVJ010039518">
    <property type="protein sequence ID" value="CAG2181733.1"/>
    <property type="molecule type" value="Genomic_DNA"/>
</dbReference>
<dbReference type="AlphaFoldDB" id="A0A7R9MQG7"/>